<protein>
    <submittedName>
        <fullName evidence="3">Uncharacterized protein</fullName>
    </submittedName>
</protein>
<proteinExistence type="predicted"/>
<feature type="region of interest" description="Disordered" evidence="1">
    <location>
        <begin position="31"/>
        <end position="63"/>
    </location>
</feature>
<evidence type="ECO:0000256" key="1">
    <source>
        <dbReference type="SAM" id="MobiDB-lite"/>
    </source>
</evidence>
<feature type="signal peptide" evidence="2">
    <location>
        <begin position="1"/>
        <end position="20"/>
    </location>
</feature>
<keyword evidence="4" id="KW-1185">Reference proteome</keyword>
<evidence type="ECO:0000313" key="4">
    <source>
        <dbReference type="Proteomes" id="UP000183487"/>
    </source>
</evidence>
<reference evidence="4" key="1">
    <citation type="submission" date="2016-10" db="EMBL/GenBank/DDBJ databases">
        <authorList>
            <person name="Varghese N."/>
        </authorList>
    </citation>
    <scope>NUCLEOTIDE SEQUENCE [LARGE SCALE GENOMIC DNA]</scope>
    <source>
        <strain evidence="4">GAS106B</strain>
    </source>
</reference>
<dbReference type="EMBL" id="FNKP01000004">
    <property type="protein sequence ID" value="SDR55116.1"/>
    <property type="molecule type" value="Genomic_DNA"/>
</dbReference>
<gene>
    <name evidence="3" type="ORF">SAMN05443245_7598</name>
</gene>
<evidence type="ECO:0000313" key="3">
    <source>
        <dbReference type="EMBL" id="SDR55116.1"/>
    </source>
</evidence>
<organism evidence="3 4">
    <name type="scientific">Paraburkholderia fungorum</name>
    <dbReference type="NCBI Taxonomy" id="134537"/>
    <lineage>
        <taxon>Bacteria</taxon>
        <taxon>Pseudomonadati</taxon>
        <taxon>Pseudomonadota</taxon>
        <taxon>Betaproteobacteria</taxon>
        <taxon>Burkholderiales</taxon>
        <taxon>Burkholderiaceae</taxon>
        <taxon>Paraburkholderia</taxon>
    </lineage>
</organism>
<dbReference type="Proteomes" id="UP000183487">
    <property type="component" value="Unassembled WGS sequence"/>
</dbReference>
<dbReference type="RefSeq" id="WP_074774546.1">
    <property type="nucleotide sequence ID" value="NZ_FNKP01000004.1"/>
</dbReference>
<feature type="chain" id="PRO_5010353875" evidence="2">
    <location>
        <begin position="21"/>
        <end position="116"/>
    </location>
</feature>
<feature type="compositionally biased region" description="Basic residues" evidence="1">
    <location>
        <begin position="42"/>
        <end position="63"/>
    </location>
</feature>
<sequence length="116" mass="13228">MRRYLGAGVILLMFASSVMADEHYIEVWNPPEARGGRQHPGSLHKRSRHHHAPVHPIRYRTHTRTVPLPQATAECCKAVGRSKMAEPDWTDIPRQITPEGNILRVDSRRADVHIAR</sequence>
<keyword evidence="2" id="KW-0732">Signal</keyword>
<name>A0A1H1JYT4_9BURK</name>
<evidence type="ECO:0000256" key="2">
    <source>
        <dbReference type="SAM" id="SignalP"/>
    </source>
</evidence>
<dbReference type="OrthoDB" id="9133021at2"/>
<dbReference type="AlphaFoldDB" id="A0A1H1JYT4"/>
<accession>A0A1H1JYT4</accession>